<evidence type="ECO:0000313" key="1">
    <source>
        <dbReference type="EMBL" id="KAG1886354.1"/>
    </source>
</evidence>
<evidence type="ECO:0000313" key="2">
    <source>
        <dbReference type="Proteomes" id="UP001195769"/>
    </source>
</evidence>
<reference evidence="1" key="1">
    <citation type="journal article" date="2020" name="New Phytol.">
        <title>Comparative genomics reveals dynamic genome evolution in host specialist ectomycorrhizal fungi.</title>
        <authorList>
            <person name="Lofgren L.A."/>
            <person name="Nguyen N.H."/>
            <person name="Vilgalys R."/>
            <person name="Ruytinx J."/>
            <person name="Liao H.L."/>
            <person name="Branco S."/>
            <person name="Kuo A."/>
            <person name="LaButti K."/>
            <person name="Lipzen A."/>
            <person name="Andreopoulos W."/>
            <person name="Pangilinan J."/>
            <person name="Riley R."/>
            <person name="Hundley H."/>
            <person name="Na H."/>
            <person name="Barry K."/>
            <person name="Grigoriev I.V."/>
            <person name="Stajich J.E."/>
            <person name="Kennedy P.G."/>
        </authorList>
    </citation>
    <scope>NUCLEOTIDE SEQUENCE</scope>
    <source>
        <strain evidence="1">FC203</strain>
    </source>
</reference>
<dbReference type="EMBL" id="JABBWK010000278">
    <property type="protein sequence ID" value="KAG1886354.1"/>
    <property type="molecule type" value="Genomic_DNA"/>
</dbReference>
<dbReference type="RefSeq" id="XP_041216566.1">
    <property type="nucleotide sequence ID" value="XM_041378050.1"/>
</dbReference>
<name>A0AAD4DNF2_9AGAM</name>
<dbReference type="GeneID" id="64672348"/>
<proteinExistence type="predicted"/>
<dbReference type="Proteomes" id="UP001195769">
    <property type="component" value="Unassembled WGS sequence"/>
</dbReference>
<organism evidence="1 2">
    <name type="scientific">Suillus fuscotomentosus</name>
    <dbReference type="NCBI Taxonomy" id="1912939"/>
    <lineage>
        <taxon>Eukaryota</taxon>
        <taxon>Fungi</taxon>
        <taxon>Dikarya</taxon>
        <taxon>Basidiomycota</taxon>
        <taxon>Agaricomycotina</taxon>
        <taxon>Agaricomycetes</taxon>
        <taxon>Agaricomycetidae</taxon>
        <taxon>Boletales</taxon>
        <taxon>Suillineae</taxon>
        <taxon>Suillaceae</taxon>
        <taxon>Suillus</taxon>
    </lineage>
</organism>
<dbReference type="AlphaFoldDB" id="A0AAD4DNF2"/>
<keyword evidence="2" id="KW-1185">Reference proteome</keyword>
<protein>
    <submittedName>
        <fullName evidence="1">Uncharacterized protein</fullName>
    </submittedName>
</protein>
<gene>
    <name evidence="1" type="ORF">F5891DRAFT_989132</name>
</gene>
<comment type="caution">
    <text evidence="1">The sequence shown here is derived from an EMBL/GenBank/DDBJ whole genome shotgun (WGS) entry which is preliminary data.</text>
</comment>
<accession>A0AAD4DNF2</accession>
<sequence>MGVDTDGDEGTFYDMWKSFGRWGVKVLDRVTVDVSTTQIFSQRQALLATLDSPPFELPLTANPSYDNSWLSPLSLTLFVVPTQNASDINQFVHDSWHLGAASRDHLWGLHGQRRLEANSKVSEIKYRDSVIHETSYSNTGSFANPWLAYPGQGRTPTIHFAADHVAVFRRGV</sequence>